<evidence type="ECO:0000256" key="6">
    <source>
        <dbReference type="ARBA" id="ARBA00050038"/>
    </source>
</evidence>
<evidence type="ECO:0000256" key="7">
    <source>
        <dbReference type="HAMAP-Rule" id="MF_00083"/>
    </source>
</evidence>
<dbReference type="Proteomes" id="UP001172778">
    <property type="component" value="Unassembled WGS sequence"/>
</dbReference>
<keyword evidence="7" id="KW-0963">Cytoplasm</keyword>
<comment type="caution">
    <text evidence="8">The sequence shown here is derived from an EMBL/GenBank/DDBJ whole genome shotgun (WGS) entry which is preliminary data.</text>
</comment>
<feature type="binding site" evidence="7">
    <location>
        <position position="118"/>
    </location>
    <ligand>
        <name>tRNA</name>
        <dbReference type="ChEBI" id="CHEBI:17843"/>
    </ligand>
</feature>
<comment type="function">
    <text evidence="7">Catalyzes the release of premature peptidyl moieties from peptidyl-tRNA molecules trapped in stalled 50S ribosomal subunits, and thus maintains levels of free tRNAs and 50S ribosomes.</text>
</comment>
<dbReference type="NCBIfam" id="TIGR00447">
    <property type="entry name" value="pth"/>
    <property type="match status" value="1"/>
</dbReference>
<dbReference type="HAMAP" id="MF_00083">
    <property type="entry name" value="Pept_tRNA_hydro_bact"/>
    <property type="match status" value="1"/>
</dbReference>
<reference evidence="8" key="1">
    <citation type="submission" date="2023-03" db="EMBL/GenBank/DDBJ databases">
        <title>Chitinimonas shenzhenensis gen. nov., sp. nov., a novel member of family Burkholderiaceae isolated from activated sludge collected in Shen Zhen, China.</title>
        <authorList>
            <person name="Wang X."/>
        </authorList>
    </citation>
    <scope>NUCLEOTIDE SEQUENCE</scope>
    <source>
        <strain evidence="8">DQS-5</strain>
    </source>
</reference>
<evidence type="ECO:0000256" key="3">
    <source>
        <dbReference type="ARBA" id="ARBA00022801"/>
    </source>
</evidence>
<feature type="active site" description="Proton acceptor" evidence="7">
    <location>
        <position position="24"/>
    </location>
</feature>
<comment type="subunit">
    <text evidence="7">Monomer.</text>
</comment>
<dbReference type="Pfam" id="PF01195">
    <property type="entry name" value="Pept_tRNA_hydro"/>
    <property type="match status" value="1"/>
</dbReference>
<gene>
    <name evidence="7 8" type="primary">pth</name>
    <name evidence="8" type="ORF">PZA18_20030</name>
</gene>
<dbReference type="CDD" id="cd00462">
    <property type="entry name" value="PTH"/>
    <property type="match status" value="1"/>
</dbReference>
<dbReference type="InterPro" id="IPR036416">
    <property type="entry name" value="Pept_tRNA_hydro_sf"/>
</dbReference>
<dbReference type="RefSeq" id="WP_284102655.1">
    <property type="nucleotide sequence ID" value="NZ_JARRAF010000036.1"/>
</dbReference>
<evidence type="ECO:0000256" key="1">
    <source>
        <dbReference type="ARBA" id="ARBA00013260"/>
    </source>
</evidence>
<dbReference type="Gene3D" id="3.40.50.1470">
    <property type="entry name" value="Peptidyl-tRNA hydrolase"/>
    <property type="match status" value="1"/>
</dbReference>
<comment type="function">
    <text evidence="7">Hydrolyzes ribosome-free peptidyl-tRNAs (with 1 or more amino acids incorporated), which drop off the ribosome during protein synthesis, or as a result of ribosome stalling.</text>
</comment>
<dbReference type="GO" id="GO:0004045">
    <property type="term" value="F:peptidyl-tRNA hydrolase activity"/>
    <property type="evidence" value="ECO:0007669"/>
    <property type="project" value="UniProtKB-EC"/>
</dbReference>
<accession>A0ABT7E200</accession>
<sequence length="208" mass="23069">MSQTVIRLVVGLGNPGAEYVDTRHNAGFWWVDALAHDLKCELRPETKFHGQAGKARSGDGEVWLLQPMTYMNRSGHAVAAIARFYKILPEEILVVHDELDLLPGESKLKQGGSHAGHNGLRDIQAMLGSPNFWRLRIGIGHPRTLGLNQPVADFVLHRPRQPEQPQIDDAIARTLNAWKWLSQGDFAKATMTINTKPKSKPTTADKSA</sequence>
<proteinExistence type="inferred from homology"/>
<evidence type="ECO:0000256" key="2">
    <source>
        <dbReference type="ARBA" id="ARBA00022555"/>
    </source>
</evidence>
<dbReference type="InterPro" id="IPR018171">
    <property type="entry name" value="Pept_tRNA_hydro_CS"/>
</dbReference>
<dbReference type="PANTHER" id="PTHR17224:SF1">
    <property type="entry name" value="PEPTIDYL-TRNA HYDROLASE"/>
    <property type="match status" value="1"/>
</dbReference>
<feature type="site" description="Stabilizes the basic form of H active site to accept a proton" evidence="7">
    <location>
        <position position="97"/>
    </location>
</feature>
<dbReference type="EMBL" id="JARRAF010000036">
    <property type="protein sequence ID" value="MDK2126336.1"/>
    <property type="molecule type" value="Genomic_DNA"/>
</dbReference>
<dbReference type="SUPFAM" id="SSF53178">
    <property type="entry name" value="Peptidyl-tRNA hydrolase-like"/>
    <property type="match status" value="1"/>
</dbReference>
<feature type="binding site" evidence="7">
    <location>
        <position position="72"/>
    </location>
    <ligand>
        <name>tRNA</name>
        <dbReference type="ChEBI" id="CHEBI:17843"/>
    </ligand>
</feature>
<keyword evidence="4 7" id="KW-0694">RNA-binding</keyword>
<dbReference type="PROSITE" id="PS01196">
    <property type="entry name" value="PEPT_TRNA_HYDROL_2"/>
    <property type="match status" value="1"/>
</dbReference>
<feature type="binding site" evidence="7">
    <location>
        <position position="70"/>
    </location>
    <ligand>
        <name>tRNA</name>
        <dbReference type="ChEBI" id="CHEBI:17843"/>
    </ligand>
</feature>
<protein>
    <recommendedName>
        <fullName evidence="6 7">Peptidyl-tRNA hydrolase</fullName>
        <shortName evidence="7">Pth</shortName>
        <ecNumber evidence="1 7">3.1.1.29</ecNumber>
    </recommendedName>
</protein>
<dbReference type="EC" id="3.1.1.29" evidence="1 7"/>
<keyword evidence="9" id="KW-1185">Reference proteome</keyword>
<dbReference type="InterPro" id="IPR001328">
    <property type="entry name" value="Pept_tRNA_hydro"/>
</dbReference>
<keyword evidence="3 7" id="KW-0378">Hydrolase</keyword>
<feature type="site" description="Discriminates between blocked and unblocked aminoacyl-tRNA" evidence="7">
    <location>
        <position position="14"/>
    </location>
</feature>
<evidence type="ECO:0000256" key="5">
    <source>
        <dbReference type="ARBA" id="ARBA00038063"/>
    </source>
</evidence>
<evidence type="ECO:0000256" key="4">
    <source>
        <dbReference type="ARBA" id="ARBA00022884"/>
    </source>
</evidence>
<dbReference type="PANTHER" id="PTHR17224">
    <property type="entry name" value="PEPTIDYL-TRNA HYDROLASE"/>
    <property type="match status" value="1"/>
</dbReference>
<comment type="catalytic activity">
    <reaction evidence="7">
        <text>an N-acyl-L-alpha-aminoacyl-tRNA + H2O = an N-acyl-L-amino acid + a tRNA + H(+)</text>
        <dbReference type="Rhea" id="RHEA:54448"/>
        <dbReference type="Rhea" id="RHEA-COMP:10123"/>
        <dbReference type="Rhea" id="RHEA-COMP:13883"/>
        <dbReference type="ChEBI" id="CHEBI:15377"/>
        <dbReference type="ChEBI" id="CHEBI:15378"/>
        <dbReference type="ChEBI" id="CHEBI:59874"/>
        <dbReference type="ChEBI" id="CHEBI:78442"/>
        <dbReference type="ChEBI" id="CHEBI:138191"/>
        <dbReference type="EC" id="3.1.1.29"/>
    </reaction>
</comment>
<comment type="subcellular location">
    <subcellularLocation>
        <location evidence="7">Cytoplasm</location>
    </subcellularLocation>
</comment>
<feature type="binding site" evidence="7">
    <location>
        <position position="19"/>
    </location>
    <ligand>
        <name>tRNA</name>
        <dbReference type="ChEBI" id="CHEBI:17843"/>
    </ligand>
</feature>
<evidence type="ECO:0000313" key="9">
    <source>
        <dbReference type="Proteomes" id="UP001172778"/>
    </source>
</evidence>
<evidence type="ECO:0000313" key="8">
    <source>
        <dbReference type="EMBL" id="MDK2126336.1"/>
    </source>
</evidence>
<organism evidence="8 9">
    <name type="scientific">Parachitinimonas caeni</name>
    <dbReference type="NCBI Taxonomy" id="3031301"/>
    <lineage>
        <taxon>Bacteria</taxon>
        <taxon>Pseudomonadati</taxon>
        <taxon>Pseudomonadota</taxon>
        <taxon>Betaproteobacteria</taxon>
        <taxon>Neisseriales</taxon>
        <taxon>Chitinibacteraceae</taxon>
        <taxon>Parachitinimonas</taxon>
    </lineage>
</organism>
<comment type="similarity">
    <text evidence="5 7">Belongs to the PTH family.</text>
</comment>
<keyword evidence="2 7" id="KW-0820">tRNA-binding</keyword>
<name>A0ABT7E200_9NEIS</name>